<proteinExistence type="predicted"/>
<dbReference type="GO" id="GO:0030313">
    <property type="term" value="C:cell envelope"/>
    <property type="evidence" value="ECO:0007669"/>
    <property type="project" value="UniProtKB-SubCell"/>
</dbReference>
<dbReference type="AlphaFoldDB" id="A0A5P8P411"/>
<keyword evidence="6 7" id="KW-0408">Iron</keyword>
<dbReference type="InterPro" id="IPR004852">
    <property type="entry name" value="Di-haem_cyt_c_peroxidsae"/>
</dbReference>
<dbReference type="PROSITE" id="PS51007">
    <property type="entry name" value="CYTC"/>
    <property type="match status" value="2"/>
</dbReference>
<evidence type="ECO:0000259" key="8">
    <source>
        <dbReference type="PROSITE" id="PS51007"/>
    </source>
</evidence>
<dbReference type="InterPro" id="IPR051395">
    <property type="entry name" value="Cytochrome_c_Peroxidase/MauG"/>
</dbReference>
<dbReference type="GO" id="GO:0046872">
    <property type="term" value="F:metal ion binding"/>
    <property type="evidence" value="ECO:0007669"/>
    <property type="project" value="UniProtKB-KW"/>
</dbReference>
<dbReference type="OrthoDB" id="9805202at2"/>
<dbReference type="GO" id="GO:0009055">
    <property type="term" value="F:electron transfer activity"/>
    <property type="evidence" value="ECO:0007669"/>
    <property type="project" value="InterPro"/>
</dbReference>
<evidence type="ECO:0000256" key="7">
    <source>
        <dbReference type="PROSITE-ProRule" id="PRU00433"/>
    </source>
</evidence>
<keyword evidence="10" id="KW-1185">Reference proteome</keyword>
<dbReference type="PANTHER" id="PTHR30600:SF10">
    <property type="entry name" value="BLL6722 PROTEIN"/>
    <property type="match status" value="1"/>
</dbReference>
<dbReference type="Pfam" id="PF03150">
    <property type="entry name" value="CCP_MauG"/>
    <property type="match status" value="1"/>
</dbReference>
<keyword evidence="5" id="KW-0560">Oxidoreductase</keyword>
<evidence type="ECO:0000256" key="6">
    <source>
        <dbReference type="ARBA" id="ARBA00023004"/>
    </source>
</evidence>
<name>A0A5P8P411_9BACT</name>
<evidence type="ECO:0000256" key="2">
    <source>
        <dbReference type="ARBA" id="ARBA00022617"/>
    </source>
</evidence>
<dbReference type="SUPFAM" id="SSF46626">
    <property type="entry name" value="Cytochrome c"/>
    <property type="match status" value="2"/>
</dbReference>
<evidence type="ECO:0000256" key="1">
    <source>
        <dbReference type="ARBA" id="ARBA00004196"/>
    </source>
</evidence>
<sequence>MQTQLTKEELGKQLFNDKNISLTRNTSCATCHDPEHGFADARFSEDGADQNIFVHGAFSVGDDGVSLGGRNAPTAAYAQFSPEFHKQEDGSYKGGQFHDGRAATLKIQAMGPPLDGAEMQMADKNAVVDRLKENTEYVKAFENLYGSDIFDDIDASYEAMAEAIAKFEKTEEFAPFDSKYDKLRECLDSGESDSVCEEEGGWSNAELAGRALFFSTNANCFSCHAENASTTSATERTKELFTNFEYENIGTPRNVDAMDARAALNLQDANATFRGLGGTVEATDANYTAHLGKTKVPTLRNVAVTGPYMNNGVFAKLRTVLEFYDHMMGKGDHAINPETNQIWGSNDNNATINHDLLDNGQSLSDTKIRNLEAFLRTLTDERYEHLLPELAPVGELGN</sequence>
<protein>
    <submittedName>
        <fullName evidence="9">Methylamine utilization protein MauG</fullName>
    </submittedName>
</protein>
<evidence type="ECO:0000313" key="10">
    <source>
        <dbReference type="Proteomes" id="UP000326944"/>
    </source>
</evidence>
<accession>A0A5P8P411</accession>
<evidence type="ECO:0000256" key="3">
    <source>
        <dbReference type="ARBA" id="ARBA00022723"/>
    </source>
</evidence>
<dbReference type="EMBL" id="CP043617">
    <property type="protein sequence ID" value="QFR50488.1"/>
    <property type="molecule type" value="Genomic_DNA"/>
</dbReference>
<comment type="subcellular location">
    <subcellularLocation>
        <location evidence="1">Cell envelope</location>
    </subcellularLocation>
</comment>
<keyword evidence="3 7" id="KW-0479">Metal-binding</keyword>
<dbReference type="KEGG" id="sulg:FJR48_09810"/>
<evidence type="ECO:0000256" key="5">
    <source>
        <dbReference type="ARBA" id="ARBA00023002"/>
    </source>
</evidence>
<dbReference type="Gene3D" id="1.10.760.10">
    <property type="entry name" value="Cytochrome c-like domain"/>
    <property type="match status" value="2"/>
</dbReference>
<keyword evidence="2 7" id="KW-0349">Heme</keyword>
<feature type="domain" description="Cytochrome c" evidence="8">
    <location>
        <begin position="204"/>
        <end position="379"/>
    </location>
</feature>
<evidence type="ECO:0000313" key="9">
    <source>
        <dbReference type="EMBL" id="QFR50488.1"/>
    </source>
</evidence>
<dbReference type="InterPro" id="IPR036909">
    <property type="entry name" value="Cyt_c-like_dom_sf"/>
</dbReference>
<keyword evidence="4" id="KW-0732">Signal</keyword>
<dbReference type="GO" id="GO:0004130">
    <property type="term" value="F:cytochrome-c peroxidase activity"/>
    <property type="evidence" value="ECO:0007669"/>
    <property type="project" value="TreeGrafter"/>
</dbReference>
<dbReference type="InterPro" id="IPR009056">
    <property type="entry name" value="Cyt_c-like_dom"/>
</dbReference>
<gene>
    <name evidence="9" type="ORF">FJR48_09810</name>
</gene>
<evidence type="ECO:0000256" key="4">
    <source>
        <dbReference type="ARBA" id="ARBA00022729"/>
    </source>
</evidence>
<dbReference type="PANTHER" id="PTHR30600">
    <property type="entry name" value="CYTOCHROME C PEROXIDASE-RELATED"/>
    <property type="match status" value="1"/>
</dbReference>
<dbReference type="Proteomes" id="UP000326944">
    <property type="component" value="Chromosome"/>
</dbReference>
<reference evidence="9 10" key="1">
    <citation type="submission" date="2019-09" db="EMBL/GenBank/DDBJ databases">
        <title>Sulfurimonas gotlandica sp. nov., a chemoautotrophic and psychrotolerant epsilonproteobacterium isolated from a pelagic redoxcline, and an emended description of the genus Sulfurimonas.</title>
        <authorList>
            <person name="Wang S."/>
            <person name="Jiang L."/>
            <person name="Shao S."/>
        </authorList>
    </citation>
    <scope>NUCLEOTIDE SEQUENCE [LARGE SCALE GENOMIC DNA]</scope>
    <source>
        <strain evidence="9 10">GYSZ_1</strain>
    </source>
</reference>
<organism evidence="9 10">
    <name type="scientific">Sulfurimonas lithotrophica</name>
    <dbReference type="NCBI Taxonomy" id="2590022"/>
    <lineage>
        <taxon>Bacteria</taxon>
        <taxon>Pseudomonadati</taxon>
        <taxon>Campylobacterota</taxon>
        <taxon>Epsilonproteobacteria</taxon>
        <taxon>Campylobacterales</taxon>
        <taxon>Sulfurimonadaceae</taxon>
        <taxon>Sulfurimonas</taxon>
    </lineage>
</organism>
<feature type="domain" description="Cytochrome c" evidence="8">
    <location>
        <begin position="6"/>
        <end position="161"/>
    </location>
</feature>
<dbReference type="GO" id="GO:0020037">
    <property type="term" value="F:heme binding"/>
    <property type="evidence" value="ECO:0007669"/>
    <property type="project" value="InterPro"/>
</dbReference>